<feature type="region of interest" description="Disordered" evidence="1">
    <location>
        <begin position="202"/>
        <end position="363"/>
    </location>
</feature>
<dbReference type="Proteomes" id="UP000540412">
    <property type="component" value="Unassembled WGS sequence"/>
</dbReference>
<feature type="compositionally biased region" description="Polar residues" evidence="1">
    <location>
        <begin position="306"/>
        <end position="326"/>
    </location>
</feature>
<evidence type="ECO:0000313" key="3">
    <source>
        <dbReference type="EMBL" id="MBB5914612.1"/>
    </source>
</evidence>
<accession>A0A7W9UIV5</accession>
<feature type="compositionally biased region" description="Low complexity" evidence="1">
    <location>
        <begin position="327"/>
        <end position="341"/>
    </location>
</feature>
<keyword evidence="2" id="KW-1133">Transmembrane helix</keyword>
<keyword evidence="2" id="KW-0472">Membrane</keyword>
<sequence>MSYPTGGSGYNAPAPTPSSATSFGQPGSGADAGSGTSESSAKGLPFFLAVGVAALGVINFLLGFTAYATTKAQDLGMGVKTESQSETFFKAIGISPLLAFLLLGGLLAALSLLPKQNWTGAAAAASAAGFLGLLVQSFTLPEEISLAWGAWVVLFLGLVQTAAAVVAVLFETGILAAPAPKPAAAGFGQQASYGQGQQQSFGQGQQAAYGQQPQAGQQASYGQYGQQASYGQGQSAQQPGQQSYGQYGQQSYGQPGQYGQQPSGQQPTYGQQGQQQYGQQYGAQPGAQSAYGAQPPRPSQPAGDENATQHISAQPSQSGQQYGSLNFGQAGQPGQSAQPFGEGQTANPAADATKAFRPEDDQK</sequence>
<feature type="compositionally biased region" description="Basic and acidic residues" evidence="1">
    <location>
        <begin position="354"/>
        <end position="363"/>
    </location>
</feature>
<dbReference type="RefSeq" id="WP_040750679.1">
    <property type="nucleotide sequence ID" value="NZ_JACHIT010000001.1"/>
</dbReference>
<gene>
    <name evidence="3" type="ORF">BJY24_003479</name>
</gene>
<dbReference type="EMBL" id="JACHIT010000001">
    <property type="protein sequence ID" value="MBB5914612.1"/>
    <property type="molecule type" value="Genomic_DNA"/>
</dbReference>
<evidence type="ECO:0000256" key="1">
    <source>
        <dbReference type="SAM" id="MobiDB-lite"/>
    </source>
</evidence>
<evidence type="ECO:0008006" key="5">
    <source>
        <dbReference type="Google" id="ProtNLM"/>
    </source>
</evidence>
<dbReference type="AlphaFoldDB" id="A0A7W9UIV5"/>
<feature type="region of interest" description="Disordered" evidence="1">
    <location>
        <begin position="1"/>
        <end position="36"/>
    </location>
</feature>
<feature type="transmembrane region" description="Helical" evidence="2">
    <location>
        <begin position="46"/>
        <end position="67"/>
    </location>
</feature>
<evidence type="ECO:0000256" key="2">
    <source>
        <dbReference type="SAM" id="Phobius"/>
    </source>
</evidence>
<evidence type="ECO:0000313" key="4">
    <source>
        <dbReference type="Proteomes" id="UP000540412"/>
    </source>
</evidence>
<proteinExistence type="predicted"/>
<keyword evidence="2" id="KW-0812">Transmembrane</keyword>
<protein>
    <recommendedName>
        <fullName evidence="5">34 kDa antigenic protein</fullName>
    </recommendedName>
</protein>
<name>A0A7W9UIV5_9NOCA</name>
<feature type="compositionally biased region" description="Low complexity" evidence="1">
    <location>
        <begin position="202"/>
        <end position="294"/>
    </location>
</feature>
<dbReference type="Pfam" id="PF17270">
    <property type="entry name" value="DUF5336"/>
    <property type="match status" value="1"/>
</dbReference>
<feature type="transmembrane region" description="Helical" evidence="2">
    <location>
        <begin position="147"/>
        <end position="170"/>
    </location>
</feature>
<comment type="caution">
    <text evidence="3">The sequence shown here is derived from an EMBL/GenBank/DDBJ whole genome shotgun (WGS) entry which is preliminary data.</text>
</comment>
<reference evidence="3 4" key="1">
    <citation type="submission" date="2020-08" db="EMBL/GenBank/DDBJ databases">
        <title>Sequencing the genomes of 1000 actinobacteria strains.</title>
        <authorList>
            <person name="Klenk H.-P."/>
        </authorList>
    </citation>
    <scope>NUCLEOTIDE SEQUENCE [LARGE SCALE GENOMIC DNA]</scope>
    <source>
        <strain evidence="3 4">DSM 43582</strain>
    </source>
</reference>
<dbReference type="InterPro" id="IPR035166">
    <property type="entry name" value="DUF5336"/>
</dbReference>
<keyword evidence="4" id="KW-1185">Reference proteome</keyword>
<feature type="transmembrane region" description="Helical" evidence="2">
    <location>
        <begin position="88"/>
        <end position="112"/>
    </location>
</feature>
<feature type="transmembrane region" description="Helical" evidence="2">
    <location>
        <begin position="118"/>
        <end position="135"/>
    </location>
</feature>
<organism evidence="3 4">
    <name type="scientific">Nocardia transvalensis</name>
    <dbReference type="NCBI Taxonomy" id="37333"/>
    <lineage>
        <taxon>Bacteria</taxon>
        <taxon>Bacillati</taxon>
        <taxon>Actinomycetota</taxon>
        <taxon>Actinomycetes</taxon>
        <taxon>Mycobacteriales</taxon>
        <taxon>Nocardiaceae</taxon>
        <taxon>Nocardia</taxon>
    </lineage>
</organism>